<reference evidence="2 3" key="1">
    <citation type="submission" date="2022-06" db="EMBL/GenBank/DDBJ databases">
        <title>Genomic Encyclopedia of Archaeal and Bacterial Type Strains, Phase II (KMG-II): from individual species to whole genera.</title>
        <authorList>
            <person name="Goeker M."/>
        </authorList>
    </citation>
    <scope>NUCLEOTIDE SEQUENCE [LARGE SCALE GENOMIC DNA]</scope>
    <source>
        <strain evidence="2 3">DSM 44255</strain>
    </source>
</reference>
<evidence type="ECO:0000313" key="2">
    <source>
        <dbReference type="EMBL" id="MCP2269832.1"/>
    </source>
</evidence>
<proteinExistence type="predicted"/>
<dbReference type="EMBL" id="JAMTCO010000005">
    <property type="protein sequence ID" value="MCP2269832.1"/>
    <property type="molecule type" value="Genomic_DNA"/>
</dbReference>
<dbReference type="Pfam" id="PF11716">
    <property type="entry name" value="MDMPI_N"/>
    <property type="match status" value="1"/>
</dbReference>
<dbReference type="InterPro" id="IPR034660">
    <property type="entry name" value="DinB/YfiT-like"/>
</dbReference>
<dbReference type="RefSeq" id="WP_253886798.1">
    <property type="nucleotide sequence ID" value="NZ_BAAAVB010000012.1"/>
</dbReference>
<name>A0ABT1IB16_9PSEU</name>
<organism evidence="2 3">
    <name type="scientific">Actinokineospora diospyrosa</name>
    <dbReference type="NCBI Taxonomy" id="103728"/>
    <lineage>
        <taxon>Bacteria</taxon>
        <taxon>Bacillati</taxon>
        <taxon>Actinomycetota</taxon>
        <taxon>Actinomycetes</taxon>
        <taxon>Pseudonocardiales</taxon>
        <taxon>Pseudonocardiaceae</taxon>
        <taxon>Actinokineospora</taxon>
    </lineage>
</organism>
<keyword evidence="3" id="KW-1185">Reference proteome</keyword>
<dbReference type="Proteomes" id="UP001205185">
    <property type="component" value="Unassembled WGS sequence"/>
</dbReference>
<sequence length="191" mass="20469">MSESLMARATASVVAVAETVTPEQFDRPTPCPEWTVRDLVNHLTLWSGIVAERVARRLPAPDDGSEDQGADRADQWPGRFVDGAKRAALAWDQPGALEGETSMLGGPQPAKYFHDMLLGELVLHGWDLAAATGQPFDVDPELAAYARDGAAGIAEQAREYQVFGPEVAVPADAPLLDQALAVSGRDPGWRP</sequence>
<evidence type="ECO:0000313" key="3">
    <source>
        <dbReference type="Proteomes" id="UP001205185"/>
    </source>
</evidence>
<dbReference type="Gene3D" id="1.20.120.450">
    <property type="entry name" value="dinb family like domain"/>
    <property type="match status" value="1"/>
</dbReference>
<accession>A0ABT1IB16</accession>
<dbReference type="NCBIfam" id="TIGR03086">
    <property type="entry name" value="TIGR03086 family metal-binding protein"/>
    <property type="match status" value="1"/>
</dbReference>
<evidence type="ECO:0000259" key="1">
    <source>
        <dbReference type="Pfam" id="PF11716"/>
    </source>
</evidence>
<protein>
    <submittedName>
        <fullName evidence="2">TIGR03086 family protein</fullName>
    </submittedName>
</protein>
<gene>
    <name evidence="2" type="ORF">LV75_002321</name>
</gene>
<dbReference type="InterPro" id="IPR024344">
    <property type="entry name" value="MDMPI_metal-binding"/>
</dbReference>
<comment type="caution">
    <text evidence="2">The sequence shown here is derived from an EMBL/GenBank/DDBJ whole genome shotgun (WGS) entry which is preliminary data.</text>
</comment>
<dbReference type="SUPFAM" id="SSF109854">
    <property type="entry name" value="DinB/YfiT-like putative metalloenzymes"/>
    <property type="match status" value="1"/>
</dbReference>
<feature type="domain" description="Mycothiol-dependent maleylpyruvate isomerase metal-binding" evidence="1">
    <location>
        <begin position="7"/>
        <end position="129"/>
    </location>
</feature>
<dbReference type="NCBIfam" id="TIGR03083">
    <property type="entry name" value="maleylpyruvate isomerase family mycothiol-dependent enzyme"/>
    <property type="match status" value="1"/>
</dbReference>
<dbReference type="InterPro" id="IPR017520">
    <property type="entry name" value="CHP03086"/>
</dbReference>
<dbReference type="InterPro" id="IPR017517">
    <property type="entry name" value="Maleyloyr_isom"/>
</dbReference>